<dbReference type="PROSITE" id="PS51371">
    <property type="entry name" value="CBS"/>
    <property type="match status" value="1"/>
</dbReference>
<dbReference type="SUPFAM" id="SSF54631">
    <property type="entry name" value="CBS-domain pair"/>
    <property type="match status" value="1"/>
</dbReference>
<evidence type="ECO:0000256" key="7">
    <source>
        <dbReference type="ARBA" id="ARBA00023122"/>
    </source>
</evidence>
<keyword evidence="6 10" id="KW-1133">Transmembrane helix</keyword>
<evidence type="ECO:0000256" key="3">
    <source>
        <dbReference type="ARBA" id="ARBA00022475"/>
    </source>
</evidence>
<comment type="caution">
    <text evidence="13">The sequence shown here is derived from an EMBL/GenBank/DDBJ whole genome shotgun (WGS) entry which is preliminary data.</text>
</comment>
<dbReference type="PROSITE" id="PS51846">
    <property type="entry name" value="CNNM"/>
    <property type="match status" value="1"/>
</dbReference>
<evidence type="ECO:0000256" key="5">
    <source>
        <dbReference type="ARBA" id="ARBA00022737"/>
    </source>
</evidence>
<dbReference type="Pfam" id="PF03471">
    <property type="entry name" value="CorC_HlyC"/>
    <property type="match status" value="1"/>
</dbReference>
<evidence type="ECO:0000256" key="9">
    <source>
        <dbReference type="PROSITE-ProRule" id="PRU00703"/>
    </source>
</evidence>
<dbReference type="CDD" id="cd04590">
    <property type="entry name" value="CBS_pair_CorC_HlyC_assoc"/>
    <property type="match status" value="1"/>
</dbReference>
<dbReference type="Pfam" id="PF01595">
    <property type="entry name" value="CNNM"/>
    <property type="match status" value="1"/>
</dbReference>
<feature type="domain" description="CBS" evidence="11">
    <location>
        <begin position="286"/>
        <end position="343"/>
    </location>
</feature>
<dbReference type="SMART" id="SM00116">
    <property type="entry name" value="CBS"/>
    <property type="match status" value="2"/>
</dbReference>
<dbReference type="InterPro" id="IPR005170">
    <property type="entry name" value="Transptr-assoc_dom"/>
</dbReference>
<dbReference type="EMBL" id="BAAAYN010000039">
    <property type="protein sequence ID" value="GAA3392802.1"/>
    <property type="molecule type" value="Genomic_DNA"/>
</dbReference>
<evidence type="ECO:0000256" key="10">
    <source>
        <dbReference type="PROSITE-ProRule" id="PRU01193"/>
    </source>
</evidence>
<organism evidence="13 14">
    <name type="scientific">Cryptosporangium minutisporangium</name>
    <dbReference type="NCBI Taxonomy" id="113569"/>
    <lineage>
        <taxon>Bacteria</taxon>
        <taxon>Bacillati</taxon>
        <taxon>Actinomycetota</taxon>
        <taxon>Actinomycetes</taxon>
        <taxon>Cryptosporangiales</taxon>
        <taxon>Cryptosporangiaceae</taxon>
        <taxon>Cryptosporangium</taxon>
    </lineage>
</organism>
<dbReference type="InterPro" id="IPR051676">
    <property type="entry name" value="UPF0053_domain"/>
</dbReference>
<comment type="subcellular location">
    <subcellularLocation>
        <location evidence="1">Cell membrane</location>
        <topology evidence="1">Multi-pass membrane protein</topology>
    </subcellularLocation>
</comment>
<evidence type="ECO:0000256" key="2">
    <source>
        <dbReference type="ARBA" id="ARBA00006337"/>
    </source>
</evidence>
<evidence type="ECO:0000256" key="6">
    <source>
        <dbReference type="ARBA" id="ARBA00022989"/>
    </source>
</evidence>
<keyword evidence="3" id="KW-1003">Cell membrane</keyword>
<dbReference type="InterPro" id="IPR046342">
    <property type="entry name" value="CBS_dom_sf"/>
</dbReference>
<dbReference type="InterPro" id="IPR016169">
    <property type="entry name" value="FAD-bd_PCMH_sub2"/>
</dbReference>
<dbReference type="InterPro" id="IPR000644">
    <property type="entry name" value="CBS_dom"/>
</dbReference>
<reference evidence="14" key="1">
    <citation type="journal article" date="2019" name="Int. J. Syst. Evol. Microbiol.">
        <title>The Global Catalogue of Microorganisms (GCM) 10K type strain sequencing project: providing services to taxonomists for standard genome sequencing and annotation.</title>
        <authorList>
            <consortium name="The Broad Institute Genomics Platform"/>
            <consortium name="The Broad Institute Genome Sequencing Center for Infectious Disease"/>
            <person name="Wu L."/>
            <person name="Ma J."/>
        </authorList>
    </citation>
    <scope>NUCLEOTIDE SEQUENCE [LARGE SCALE GENOMIC DNA]</scope>
    <source>
        <strain evidence="14">JCM 9458</strain>
    </source>
</reference>
<dbReference type="PANTHER" id="PTHR43099">
    <property type="entry name" value="UPF0053 PROTEIN YRKA"/>
    <property type="match status" value="1"/>
</dbReference>
<sequence>MSEWLLIILGLVLVAACGVFVAAEFAFVTVDRGAVDRAVSSGRRGAAGVDGALRQLSTQLSGAQVGITITNLGIGFIAEPSIAALLEGPLGAAGLGDAAVTGVAVALALTISTLVTMLLGELVPKNIAIAKPLGTAIAVAPLQRGFTTATLPLIRVLNGAANAVLRRFGIEPQEELPSARAPEELVSLVKRSAALGTLSGETAELLGRTLVLGRLTADDVLTPRSRLTVVHADEPVAAVLAATGRTGHSRFPVIGEDIDDIVGMVHAKHAVAVPRGERAQVLIRTVMQPPVVVPTTAAADDLLPDLRRDGLQMALVVDEFGGTEGIVTIEDLIEEIVGEVADEHDRSQPAGIRRRPDGGWHLSGLLRPDEIRERTGLPIPDHRTYDTLGGLITVRLGRLPRQGDRIEVERPPPLDFDDAALPDRYRLTVDRMDGRRVDRVLVEAIPAEPTEENESAEGGDR</sequence>
<gene>
    <name evidence="13" type="ORF">GCM10020369_55870</name>
</gene>
<evidence type="ECO:0000259" key="12">
    <source>
        <dbReference type="PROSITE" id="PS51846"/>
    </source>
</evidence>
<evidence type="ECO:0000256" key="1">
    <source>
        <dbReference type="ARBA" id="ARBA00004651"/>
    </source>
</evidence>
<dbReference type="RefSeq" id="WP_345731208.1">
    <property type="nucleotide sequence ID" value="NZ_BAAAYN010000039.1"/>
</dbReference>
<dbReference type="Proteomes" id="UP001501676">
    <property type="component" value="Unassembled WGS sequence"/>
</dbReference>
<keyword evidence="7 9" id="KW-0129">CBS domain</keyword>
<feature type="domain" description="CNNM transmembrane" evidence="12">
    <location>
        <begin position="1"/>
        <end position="206"/>
    </location>
</feature>
<evidence type="ECO:0000313" key="13">
    <source>
        <dbReference type="EMBL" id="GAA3392802.1"/>
    </source>
</evidence>
<name>A0ABP6T5L1_9ACTN</name>
<comment type="similarity">
    <text evidence="2">Belongs to the UPF0053 family.</text>
</comment>
<evidence type="ECO:0000256" key="8">
    <source>
        <dbReference type="ARBA" id="ARBA00023136"/>
    </source>
</evidence>
<evidence type="ECO:0000259" key="11">
    <source>
        <dbReference type="PROSITE" id="PS51371"/>
    </source>
</evidence>
<protein>
    <submittedName>
        <fullName evidence="13">Hemolysin family protein</fullName>
    </submittedName>
</protein>
<dbReference type="InterPro" id="IPR044751">
    <property type="entry name" value="Ion_transp-like_CBS"/>
</dbReference>
<evidence type="ECO:0000313" key="14">
    <source>
        <dbReference type="Proteomes" id="UP001501676"/>
    </source>
</evidence>
<dbReference type="SUPFAM" id="SSF56176">
    <property type="entry name" value="FAD-binding/transporter-associated domain-like"/>
    <property type="match status" value="1"/>
</dbReference>
<dbReference type="PANTHER" id="PTHR43099:SF6">
    <property type="entry name" value="UPF0053 PROTEIN RV1842C"/>
    <property type="match status" value="1"/>
</dbReference>
<keyword evidence="8 10" id="KW-0472">Membrane</keyword>
<dbReference type="Gene3D" id="3.30.465.10">
    <property type="match status" value="1"/>
</dbReference>
<dbReference type="Gene3D" id="3.10.580.10">
    <property type="entry name" value="CBS-domain"/>
    <property type="match status" value="1"/>
</dbReference>
<proteinExistence type="inferred from homology"/>
<keyword evidence="5" id="KW-0677">Repeat</keyword>
<dbReference type="InterPro" id="IPR036318">
    <property type="entry name" value="FAD-bd_PCMH-like_sf"/>
</dbReference>
<dbReference type="InterPro" id="IPR002550">
    <property type="entry name" value="CNNM"/>
</dbReference>
<evidence type="ECO:0000256" key="4">
    <source>
        <dbReference type="ARBA" id="ARBA00022692"/>
    </source>
</evidence>
<accession>A0ABP6T5L1</accession>
<dbReference type="SMART" id="SM01091">
    <property type="entry name" value="CorC_HlyC"/>
    <property type="match status" value="1"/>
</dbReference>
<keyword evidence="4 10" id="KW-0812">Transmembrane</keyword>
<dbReference type="Pfam" id="PF00571">
    <property type="entry name" value="CBS"/>
    <property type="match status" value="2"/>
</dbReference>
<keyword evidence="14" id="KW-1185">Reference proteome</keyword>